<dbReference type="PANTHER" id="PTHR45830:SF15">
    <property type="entry name" value="SERPENTINE RECEPTOR, CLASS I"/>
    <property type="match status" value="1"/>
</dbReference>
<protein>
    <submittedName>
        <fullName evidence="1">G protein-coupled receptor</fullName>
    </submittedName>
</protein>
<dbReference type="Proteomes" id="UP000005239">
    <property type="component" value="Unassembled WGS sequence"/>
</dbReference>
<sequence>MATHKEEMRRKGSRLSTEVITTRLFARESRGGSTPRLMPATEFILSDLQLKIICMTNGSLTLALNILCLYLIKKLHRILVRNIYVVTLLLQALFLAQNVLFNFMLVPFVYTEYGGGYCIGIVCESKILPYWAAYTVLTCSISGLFTLLLFFRLQNLLFAGSTFRLSNANSKAFSVFVMVGINIVTVRYIIVNVMINSDQHIALFKELCPSCNWIDSDRNFGVIPVESAKMNTIIVFVTMFIGTAFGLACAWHIMKIMWRHRKNSVIRGSKFTITILQTRQSFIQIFFFTAFLAVPILMFISRSIFHVSDDILIPTTLLLSLSSFVHSAVLIASTPAFMKHIRELLFGEASVEKIASRSPRSTVLCPTCDWIERHRNFAVLSAYSARVDGVIVVGTVLLYGAFTFLCAVHIMNIMLVHRSNSTLRGVRITVTHRQTRQSLVQVFVFGAFLAIPILMIMSLPLLGFSDGILVPTIILLSLSSLVHSVTLLSSTPPFRKLIRKTLLPRNATAHETTTATTFK</sequence>
<keyword evidence="2" id="KW-1185">Reference proteome</keyword>
<dbReference type="EnsemblMetazoa" id="PPA40954.1">
    <property type="protein sequence ID" value="PPA40954.1"/>
    <property type="gene ID" value="WBGene00279323"/>
</dbReference>
<name>A0A2A6CNR9_PRIPA</name>
<organism evidence="1 2">
    <name type="scientific">Pristionchus pacificus</name>
    <name type="common">Parasitic nematode worm</name>
    <dbReference type="NCBI Taxonomy" id="54126"/>
    <lineage>
        <taxon>Eukaryota</taxon>
        <taxon>Metazoa</taxon>
        <taxon>Ecdysozoa</taxon>
        <taxon>Nematoda</taxon>
        <taxon>Chromadorea</taxon>
        <taxon>Rhabditida</taxon>
        <taxon>Rhabditina</taxon>
        <taxon>Diplogasteromorpha</taxon>
        <taxon>Diplogasteroidea</taxon>
        <taxon>Neodiplogasteridae</taxon>
        <taxon>Pristionchus</taxon>
    </lineage>
</organism>
<reference evidence="2" key="1">
    <citation type="journal article" date="2008" name="Nat. Genet.">
        <title>The Pristionchus pacificus genome provides a unique perspective on nematode lifestyle and parasitism.</title>
        <authorList>
            <person name="Dieterich C."/>
            <person name="Clifton S.W."/>
            <person name="Schuster L.N."/>
            <person name="Chinwalla A."/>
            <person name="Delehaunty K."/>
            <person name="Dinkelacker I."/>
            <person name="Fulton L."/>
            <person name="Fulton R."/>
            <person name="Godfrey J."/>
            <person name="Minx P."/>
            <person name="Mitreva M."/>
            <person name="Roeseler W."/>
            <person name="Tian H."/>
            <person name="Witte H."/>
            <person name="Yang S.P."/>
            <person name="Wilson R.K."/>
            <person name="Sommer R.J."/>
        </authorList>
    </citation>
    <scope>NUCLEOTIDE SEQUENCE [LARGE SCALE GENOMIC DNA]</scope>
    <source>
        <strain evidence="2">PS312</strain>
    </source>
</reference>
<dbReference type="AlphaFoldDB" id="A0A2A6CNR9"/>
<dbReference type="PANTHER" id="PTHR45830">
    <property type="entry name" value="SERPENTINE RECEPTOR, CLASS I"/>
    <property type="match status" value="1"/>
</dbReference>
<accession>A0A2A6CNR9</accession>
<reference evidence="1" key="2">
    <citation type="submission" date="2022-06" db="UniProtKB">
        <authorList>
            <consortium name="EnsemblMetazoa"/>
        </authorList>
    </citation>
    <scope>IDENTIFICATION</scope>
    <source>
        <strain evidence="1">PS312</strain>
    </source>
</reference>
<evidence type="ECO:0000313" key="2">
    <source>
        <dbReference type="Proteomes" id="UP000005239"/>
    </source>
</evidence>
<accession>A0A8R1UUX7</accession>
<gene>
    <name evidence="1" type="primary">WBGene00279323</name>
</gene>
<evidence type="ECO:0000313" key="1">
    <source>
        <dbReference type="EnsemblMetazoa" id="PPA40954.1"/>
    </source>
</evidence>
<proteinExistence type="predicted"/>